<proteinExistence type="predicted"/>
<name>A0A318SPL4_9RHOB</name>
<sequence length="41" mass="4776">MAISKDELLVIYRRNLKRYGAEGDADKAEIERQLIARIEAR</sequence>
<organism evidence="1 2">
    <name type="scientific">Pseudoroseicyclus aestuarii</name>
    <dbReference type="NCBI Taxonomy" id="1795041"/>
    <lineage>
        <taxon>Bacteria</taxon>
        <taxon>Pseudomonadati</taxon>
        <taxon>Pseudomonadota</taxon>
        <taxon>Alphaproteobacteria</taxon>
        <taxon>Rhodobacterales</taxon>
        <taxon>Paracoccaceae</taxon>
        <taxon>Pseudoroseicyclus</taxon>
    </lineage>
</organism>
<dbReference type="AlphaFoldDB" id="A0A318SPL4"/>
<dbReference type="Proteomes" id="UP000248311">
    <property type="component" value="Unassembled WGS sequence"/>
</dbReference>
<reference evidence="1 2" key="1">
    <citation type="submission" date="2018-06" db="EMBL/GenBank/DDBJ databases">
        <title>Genomic Encyclopedia of Type Strains, Phase III (KMG-III): the genomes of soil and plant-associated and newly described type strains.</title>
        <authorList>
            <person name="Whitman W."/>
        </authorList>
    </citation>
    <scope>NUCLEOTIDE SEQUENCE [LARGE SCALE GENOMIC DNA]</scope>
    <source>
        <strain evidence="1 2">CECT 9025</strain>
    </source>
</reference>
<comment type="caution">
    <text evidence="1">The sequence shown here is derived from an EMBL/GenBank/DDBJ whole genome shotgun (WGS) entry which is preliminary data.</text>
</comment>
<dbReference type="EMBL" id="QJTE01000004">
    <property type="protein sequence ID" value="PYE82576.1"/>
    <property type="molecule type" value="Genomic_DNA"/>
</dbReference>
<evidence type="ECO:0000313" key="1">
    <source>
        <dbReference type="EMBL" id="PYE82576.1"/>
    </source>
</evidence>
<evidence type="ECO:0000313" key="2">
    <source>
        <dbReference type="Proteomes" id="UP000248311"/>
    </source>
</evidence>
<protein>
    <submittedName>
        <fullName evidence="1">Uncharacterized protein</fullName>
    </submittedName>
</protein>
<gene>
    <name evidence="1" type="ORF">DFP88_104333</name>
</gene>
<accession>A0A318SPL4</accession>
<keyword evidence="2" id="KW-1185">Reference proteome</keyword>
<dbReference type="RefSeq" id="WP_281268196.1">
    <property type="nucleotide sequence ID" value="NZ_QJTE01000004.1"/>
</dbReference>